<dbReference type="Proteomes" id="UP000663874">
    <property type="component" value="Unassembled WGS sequence"/>
</dbReference>
<dbReference type="EMBL" id="CAJOBE010003270">
    <property type="protein sequence ID" value="CAF3870721.1"/>
    <property type="molecule type" value="Genomic_DNA"/>
</dbReference>
<keyword evidence="1" id="KW-1133">Transmembrane helix</keyword>
<dbReference type="AlphaFoldDB" id="A0A819FLY1"/>
<protein>
    <submittedName>
        <fullName evidence="2">Uncharacterized protein</fullName>
    </submittedName>
</protein>
<reference evidence="2" key="1">
    <citation type="submission" date="2021-02" db="EMBL/GenBank/DDBJ databases">
        <authorList>
            <person name="Nowell W R."/>
        </authorList>
    </citation>
    <scope>NUCLEOTIDE SEQUENCE</scope>
</reference>
<name>A0A819FLY1_9BILA</name>
<keyword evidence="1" id="KW-0472">Membrane</keyword>
<evidence type="ECO:0000256" key="1">
    <source>
        <dbReference type="SAM" id="Phobius"/>
    </source>
</evidence>
<evidence type="ECO:0000313" key="3">
    <source>
        <dbReference type="Proteomes" id="UP000663874"/>
    </source>
</evidence>
<comment type="caution">
    <text evidence="2">The sequence shown here is derived from an EMBL/GenBank/DDBJ whole genome shotgun (WGS) entry which is preliminary data.</text>
</comment>
<keyword evidence="1" id="KW-0812">Transmembrane</keyword>
<organism evidence="2 3">
    <name type="scientific">Rotaria sordida</name>
    <dbReference type="NCBI Taxonomy" id="392033"/>
    <lineage>
        <taxon>Eukaryota</taxon>
        <taxon>Metazoa</taxon>
        <taxon>Spiralia</taxon>
        <taxon>Gnathifera</taxon>
        <taxon>Rotifera</taxon>
        <taxon>Eurotatoria</taxon>
        <taxon>Bdelloidea</taxon>
        <taxon>Philodinida</taxon>
        <taxon>Philodinidae</taxon>
        <taxon>Rotaria</taxon>
    </lineage>
</organism>
<accession>A0A819FLY1</accession>
<evidence type="ECO:0000313" key="2">
    <source>
        <dbReference type="EMBL" id="CAF3870721.1"/>
    </source>
</evidence>
<feature type="transmembrane region" description="Helical" evidence="1">
    <location>
        <begin position="26"/>
        <end position="50"/>
    </location>
</feature>
<gene>
    <name evidence="2" type="ORF">FNK824_LOCUS18994</name>
</gene>
<proteinExistence type="predicted"/>
<sequence>MFCFLNIQYVVGHNEPLTCSSNGSIITQWVIMLCGLSILALLGICINTIINYYQLQNVISIIQSSTKQILKINMNNIEMKKHKEMEDLANFVPLKPYKFININPQSLPIVVDELITEAKQTKKFTCVCLNNVLEVEFIQESQSIITHIEISEDYTGLYKKIRELFLAIFDLSNTIQAWGNIYYNLVDYEDYPFYLYENFNKIQFVNIIEHFTIWYNGTFPHNESCSQILHFIDTDGPLCSCAHRPCKSLGDNWSIWMVIAYTFDENLHKGNDNRYACLAITKLSMIMQEKWNRQQVVDYIREHHMGQKDA</sequence>